<dbReference type="Gene3D" id="3.40.50.2060">
    <property type="match status" value="1"/>
</dbReference>
<evidence type="ECO:0000256" key="1">
    <source>
        <dbReference type="ARBA" id="ARBA00009884"/>
    </source>
</evidence>
<dbReference type="STRING" id="6248.A0A0K0EHW6"/>
<dbReference type="WBParaSite" id="SSTP_0000907100.1">
    <property type="protein sequence ID" value="SSTP_0000907100.1"/>
    <property type="gene ID" value="SSTP_0000907100"/>
</dbReference>
<proteinExistence type="inferred from homology"/>
<evidence type="ECO:0000313" key="3">
    <source>
        <dbReference type="WBParaSite" id="SSTP_0000907100.1"/>
    </source>
</evidence>
<keyword evidence="2" id="KW-1185">Reference proteome</keyword>
<dbReference type="InterPro" id="IPR043127">
    <property type="entry name" value="Sec-1-like_dom3a"/>
</dbReference>
<dbReference type="GO" id="GO:0016192">
    <property type="term" value="P:vesicle-mediated transport"/>
    <property type="evidence" value="ECO:0007669"/>
    <property type="project" value="InterPro"/>
</dbReference>
<dbReference type="InterPro" id="IPR043155">
    <property type="entry name" value="VPS33_dom3b"/>
</dbReference>
<name>A0A0K0EHW6_STRER</name>
<dbReference type="PANTHER" id="PTHR11679">
    <property type="entry name" value="VESICLE PROTEIN SORTING-ASSOCIATED"/>
    <property type="match status" value="1"/>
</dbReference>
<protein>
    <submittedName>
        <fullName evidence="3">Sec1 family protein</fullName>
    </submittedName>
    <submittedName>
        <fullName evidence="4">Vacuolar protein sorting-associated protein 33B</fullName>
    </submittedName>
</protein>
<dbReference type="AlphaFoldDB" id="A0A0K0EHW6"/>
<dbReference type="Pfam" id="PF00995">
    <property type="entry name" value="Sec1"/>
    <property type="match status" value="1"/>
</dbReference>
<reference evidence="3" key="1">
    <citation type="submission" date="2015-08" db="UniProtKB">
        <authorList>
            <consortium name="WormBaseParasite"/>
        </authorList>
    </citation>
    <scope>IDENTIFICATION</scope>
</reference>
<comment type="similarity">
    <text evidence="1">Belongs to the STXBP/unc-18/SEC1 family.</text>
</comment>
<accession>A0A0K0EHW6</accession>
<dbReference type="InterPro" id="IPR036045">
    <property type="entry name" value="Sec1-like_sf"/>
</dbReference>
<dbReference type="SUPFAM" id="SSF56815">
    <property type="entry name" value="Sec1/munc18-like (SM) proteins"/>
    <property type="match status" value="1"/>
</dbReference>
<sequence length="618" mass="70969">MSNFSKFDDFVLVNQLCKNELIHILESIEGTKDLVIEANLIRPIDKVASMSMLQRHNVGRVQQLSDSHSITWSNYNNRCFIIPSNVKILRRVCDFIKAEPTVPFSIIFVPKLSLTCETELEKNGLYGIVKTFDFEIPFISIETDLFSMEITDNICNPLMIAKNIIHIQSLYGTFPVIHSLGGSAFEVQKILKNYHKIYPEYVIPSSIDTTFQSLLIFDRYCDIVPVLLTSSTYESLLHNTFGISCGKICFGKKLDEKLKNSDILKGKSVAVNNSDTIFATVRNKHISEVFPYFSSKAKHIKCSFDKISKTNQVAEVKKFVSNELASLKILQKQLEMHISASELILEENKGIKERLAFEQSLLLEECDFEMLIEYIEEGMLKRTNFEQILLLMSLASICQNGIPSKYFLQFKNKFLRAYGYEYLPLLHSLQQNNILYEKLHITLPTLSQVSQFANHKPKVPLTNIFKIFNLTNDKNKTNGKSERQLQPNYVFNGIYTPLIIPILKEIFLYQTLPVEKLKKIFNNQHIMSTISKDININSTTKLSYNTSNLQTSELKNKPIVVYFLSGVTYAEIAAIRYLGNQLQTKFIIISTHIISREIFITQFARYLLPTNLDTSLYD</sequence>
<evidence type="ECO:0000313" key="4">
    <source>
        <dbReference type="WBParaSite" id="TCONS_00002683.p1"/>
    </source>
</evidence>
<dbReference type="InterPro" id="IPR001619">
    <property type="entry name" value="Sec1-like"/>
</dbReference>
<dbReference type="WBParaSite" id="TCONS_00002683.p1">
    <property type="protein sequence ID" value="TCONS_00002683.p1"/>
    <property type="gene ID" value="XLOC_002511"/>
</dbReference>
<dbReference type="Gene3D" id="1.25.40.850">
    <property type="match status" value="1"/>
</dbReference>
<dbReference type="Proteomes" id="UP000035681">
    <property type="component" value="Unplaced"/>
</dbReference>
<evidence type="ECO:0000313" key="2">
    <source>
        <dbReference type="Proteomes" id="UP000035681"/>
    </source>
</evidence>
<dbReference type="Gene3D" id="3.90.830.10">
    <property type="entry name" value="Syntaxin Binding Protein 1, Chain A, domain 2"/>
    <property type="match status" value="1"/>
</dbReference>
<organism evidence="3">
    <name type="scientific">Strongyloides stercoralis</name>
    <name type="common">Threadworm</name>
    <dbReference type="NCBI Taxonomy" id="6248"/>
    <lineage>
        <taxon>Eukaryota</taxon>
        <taxon>Metazoa</taxon>
        <taxon>Ecdysozoa</taxon>
        <taxon>Nematoda</taxon>
        <taxon>Chromadorea</taxon>
        <taxon>Rhabditida</taxon>
        <taxon>Tylenchina</taxon>
        <taxon>Panagrolaimomorpha</taxon>
        <taxon>Strongyloidoidea</taxon>
        <taxon>Strongyloididae</taxon>
        <taxon>Strongyloides</taxon>
    </lineage>
</organism>
<dbReference type="Gene3D" id="3.40.50.1910">
    <property type="match status" value="2"/>
</dbReference>
<dbReference type="InterPro" id="IPR043154">
    <property type="entry name" value="Sec-1-like_dom1"/>
</dbReference>
<dbReference type="InterPro" id="IPR027482">
    <property type="entry name" value="Sec1-like_dom2"/>
</dbReference>